<accession>B5YDE9</accession>
<feature type="coiled-coil region" evidence="1">
    <location>
        <begin position="39"/>
        <end position="66"/>
    </location>
</feature>
<dbReference type="RefSeq" id="WP_012547488.1">
    <property type="nucleotide sequence ID" value="NC_011297.1"/>
</dbReference>
<dbReference type="EMBL" id="CP001146">
    <property type="protein sequence ID" value="ACI18856.1"/>
    <property type="molecule type" value="Genomic_DNA"/>
</dbReference>
<feature type="coiled-coil region" evidence="1">
    <location>
        <begin position="97"/>
        <end position="170"/>
    </location>
</feature>
<dbReference type="Proteomes" id="UP000001733">
    <property type="component" value="Chromosome"/>
</dbReference>
<keyword evidence="1" id="KW-0175">Coiled coil</keyword>
<reference evidence="2 3" key="1">
    <citation type="journal article" date="2014" name="Genome Announc.">
        <title>Complete Genome Sequence of the Extreme Thermophile Dictyoglomus thermophilum H-6-12.</title>
        <authorList>
            <person name="Coil D.A."/>
            <person name="Badger J.H."/>
            <person name="Forberger H.C."/>
            <person name="Riggs F."/>
            <person name="Madupu R."/>
            <person name="Fedorova N."/>
            <person name="Ward N."/>
            <person name="Robb F.T."/>
            <person name="Eisen J.A."/>
        </authorList>
    </citation>
    <scope>NUCLEOTIDE SEQUENCE [LARGE SCALE GENOMIC DNA]</scope>
    <source>
        <strain evidence="3">ATCC 35947 / DSM 3960 / H-6-12</strain>
    </source>
</reference>
<keyword evidence="3" id="KW-1185">Reference proteome</keyword>
<evidence type="ECO:0000313" key="2">
    <source>
        <dbReference type="EMBL" id="ACI18856.1"/>
    </source>
</evidence>
<name>B5YDE9_DICT6</name>
<dbReference type="HOGENOM" id="CLU_1347113_0_0_0"/>
<dbReference type="Gene3D" id="1.20.120.1490">
    <property type="match status" value="1"/>
</dbReference>
<evidence type="ECO:0000313" key="3">
    <source>
        <dbReference type="Proteomes" id="UP000001733"/>
    </source>
</evidence>
<dbReference type="OrthoDB" id="9936196at2"/>
<dbReference type="AlphaFoldDB" id="B5YDE9"/>
<gene>
    <name evidence="2" type="ordered locus">DICTH_0685</name>
</gene>
<dbReference type="KEGG" id="dth:DICTH_0685"/>
<dbReference type="PaxDb" id="309799-DICTH_0685"/>
<evidence type="ECO:0000256" key="1">
    <source>
        <dbReference type="SAM" id="Coils"/>
    </source>
</evidence>
<sequence length="203" mass="24908">MRKIIKIFAVILVILVMFLSFSYASPFRGNPLILKERTRLQFSQEYRNLIRERDRIEAQIQLLLRSGKVDSEELQKYLGKLKDLDDKIYTKFKKDLIDDLSKVLKLKEEQIQKVEDLLNKYLDEIRNLRIQLRDKNLEMRTLEENQQDRQKELREEIYKIKNEIRDKQKTMFKELKQVLDQEQFRILVRLMQRYNIRIRIKVF</sequence>
<organism evidence="2 3">
    <name type="scientific">Dictyoglomus thermophilum (strain ATCC 35947 / DSM 3960 / H-6-12)</name>
    <dbReference type="NCBI Taxonomy" id="309799"/>
    <lineage>
        <taxon>Bacteria</taxon>
        <taxon>Pseudomonadati</taxon>
        <taxon>Dictyoglomota</taxon>
        <taxon>Dictyoglomia</taxon>
        <taxon>Dictyoglomales</taxon>
        <taxon>Dictyoglomaceae</taxon>
        <taxon>Dictyoglomus</taxon>
    </lineage>
</organism>
<dbReference type="STRING" id="309799.DICTH_0685"/>
<protein>
    <submittedName>
        <fullName evidence="2">MlpD</fullName>
    </submittedName>
</protein>
<dbReference type="eggNOG" id="COG3678">
    <property type="taxonomic scope" value="Bacteria"/>
</dbReference>
<proteinExistence type="predicted"/>